<dbReference type="EMBL" id="JAFJYH010000276">
    <property type="protein sequence ID" value="KAG4414213.1"/>
    <property type="molecule type" value="Genomic_DNA"/>
</dbReference>
<protein>
    <submittedName>
        <fullName evidence="1">Uncharacterized protein</fullName>
    </submittedName>
</protein>
<comment type="caution">
    <text evidence="1">The sequence shown here is derived from an EMBL/GenBank/DDBJ whole genome shotgun (WGS) entry which is preliminary data.</text>
</comment>
<organism evidence="1 2">
    <name type="scientific">Cadophora malorum</name>
    <dbReference type="NCBI Taxonomy" id="108018"/>
    <lineage>
        <taxon>Eukaryota</taxon>
        <taxon>Fungi</taxon>
        <taxon>Dikarya</taxon>
        <taxon>Ascomycota</taxon>
        <taxon>Pezizomycotina</taxon>
        <taxon>Leotiomycetes</taxon>
        <taxon>Helotiales</taxon>
        <taxon>Ploettnerulaceae</taxon>
        <taxon>Cadophora</taxon>
    </lineage>
</organism>
<name>A0A8H7T8H3_9HELO</name>
<dbReference type="Proteomes" id="UP000664132">
    <property type="component" value="Unassembled WGS sequence"/>
</dbReference>
<accession>A0A8H7T8H3</accession>
<sequence length="624" mass="68361">MASTSFTPYWRQISPPANPYSFVFFVVAQIAGCRRPLAVGSSTAIGTMPGDESMQGSPLITACQRIITIVSDGANHSAIRAELSLAEGYYMRHGGQKLHDLELSELLEHLDGYSQPRIEWDSGDHEQLQPFPILSACLIQGVAFDAKGGQFYAASLEPLGTVYRNTNVEWGGNVGFAAAPMKWIDSREALYRHLGYPNSHVPPTTSGGQFRVVERVRPRVAMSATEYLMTFAAPGLAPGPGDAQILNDDTAIITQLLAAVPLVEPGAFEIIWPANSVDSDDDAALTMAGLSLGMKRSLHEQAVRSLLQSAIAVHDFDIAIFDDVLELAYFPEMLRRNLLKDSIRLWNTRSVGLLLRLAFQDGGQLNLGKVQNLSVTAILTALNAPELGKTSSLCLCTTNIRDLSRELIEGLSQSDSLREIYFMQSPLREIDTPDAPLLEALSCHPHFFSRVKIVFAGSHSVALRKTFWLPAFTDKGRNPPLSIFPIHQILTRTQTGKGNLHGTKNFTSNSVYLGDSLLGPERFAAGLLAYLRTSFTCFGYINSSARLFTFSTAPSSLSASPLLSAKRSPIPAESFALDADFLPDGIRPKVRDLDSDGRTPLVLFEHSWDEEVEHTAFEWAFARV</sequence>
<dbReference type="OrthoDB" id="3515175at2759"/>
<reference evidence="1" key="1">
    <citation type="submission" date="2021-02" db="EMBL/GenBank/DDBJ databases">
        <title>Genome sequence Cadophora malorum strain M34.</title>
        <authorList>
            <person name="Stefanovic E."/>
            <person name="Vu D."/>
            <person name="Scully C."/>
            <person name="Dijksterhuis J."/>
            <person name="Roader J."/>
            <person name="Houbraken J."/>
        </authorList>
    </citation>
    <scope>NUCLEOTIDE SEQUENCE</scope>
    <source>
        <strain evidence="1">M34</strain>
    </source>
</reference>
<dbReference type="AlphaFoldDB" id="A0A8H7T8H3"/>
<keyword evidence="2" id="KW-1185">Reference proteome</keyword>
<gene>
    <name evidence="1" type="ORF">IFR04_012660</name>
</gene>
<evidence type="ECO:0000313" key="2">
    <source>
        <dbReference type="Proteomes" id="UP000664132"/>
    </source>
</evidence>
<proteinExistence type="predicted"/>
<evidence type="ECO:0000313" key="1">
    <source>
        <dbReference type="EMBL" id="KAG4414213.1"/>
    </source>
</evidence>